<dbReference type="AlphaFoldDB" id="A0A329SS79"/>
<dbReference type="Proteomes" id="UP000760860">
    <property type="component" value="Unassembled WGS sequence"/>
</dbReference>
<reference evidence="12 13" key="1">
    <citation type="submission" date="2018-01" db="EMBL/GenBank/DDBJ databases">
        <title>Draft genome of the strawberry crown rot pathogen Phytophthora cactorum.</title>
        <authorList>
            <person name="Armitage A.D."/>
            <person name="Lysoe E."/>
            <person name="Nellist C.F."/>
            <person name="Harrison R.J."/>
            <person name="Brurberg M.B."/>
        </authorList>
    </citation>
    <scope>NUCLEOTIDE SEQUENCE [LARGE SCALE GENOMIC DNA]</scope>
    <source>
        <strain evidence="12 13">10300</strain>
    </source>
</reference>
<evidence type="ECO:0000313" key="8">
    <source>
        <dbReference type="EMBL" id="KAG2901283.1"/>
    </source>
</evidence>
<reference evidence="11" key="3">
    <citation type="submission" date="2021-01" db="EMBL/GenBank/DDBJ databases">
        <title>Phytophthora aleatoria, a newly-described species from Pinus radiata is distinct from Phytophthora cactorum isolates based on comparative genomics.</title>
        <authorList>
            <person name="Mcdougal R."/>
            <person name="Panda P."/>
            <person name="Williams N."/>
            <person name="Studholme D.J."/>
        </authorList>
    </citation>
    <scope>NUCLEOTIDE SEQUENCE</scope>
    <source>
        <strain evidence="11">NZFS 3830</strain>
    </source>
</reference>
<dbReference type="OrthoDB" id="1668230at2759"/>
<dbReference type="InterPro" id="IPR001245">
    <property type="entry name" value="Ser-Thr/Tyr_kinase_cat_dom"/>
</dbReference>
<dbReference type="VEuPathDB" id="FungiDB:PC110_g4397"/>
<dbReference type="STRING" id="29920.A0A329SS79"/>
<dbReference type="InterPro" id="IPR008271">
    <property type="entry name" value="Ser/Thr_kinase_AS"/>
</dbReference>
<dbReference type="InterPro" id="IPR051681">
    <property type="entry name" value="Ser/Thr_Kinases-Pseudokinases"/>
</dbReference>
<sequence length="602" mass="68285">MTSNIVSIMNRHTGMVLEQNLLNNSVQAFDSGLDEPTHQWCRIPVGGGYFVYKNVATGSVLDHWDIKEGAGNTVAMSDDVKDPKRQWFEVKLGDVFIGLRNRASRLFIDHYASREIRTSGEDSTYVERHWSLIWRQPPCTTREIVTIKNFESDCLLEHSEEIQAVESRTTSANQQWLRIPVDTEGYFVYKNVGTQMVLSLSQQGVEAKSDDGDDATHHWRECHLVGGLVALQNRAYACMLRQANQGSIFAMNMNIRDANDLWSTKRAQPIQGTFYHDHKSEDSWMAQLESMPPVAGPVEDGPSQRESRNDDQDWIIHPSEVSLEPNPIAEGSFGTVYRAKWAQTTVVVKTIKITSPKDKMRFQREAKLWSQLRHSNIVPFYGANFTTEPFFIVSEFAENGTLNDYLAKGNVGLKAKWQLMHQVAVGLSYLHRKNIIHGDLKGDNIVLSKQGVAMLTDFGFSFLDSGSCSVLAMRDRLGALQWRAPEYIANLAERPTFASDIFSLGMCIIAAVNGAKYPWGNFDSAAVRKCYEERRIPVKRPHCMTEDQWELVGKMVAFEWKVRPKLDDVLEHLANFASTEERSIPVQFANKQKLPLNQQEID</sequence>
<dbReference type="EMBL" id="MJFZ01000068">
    <property type="protein sequence ID" value="RAW39371.1"/>
    <property type="molecule type" value="Genomic_DNA"/>
</dbReference>
<proteinExistence type="predicted"/>
<dbReference type="PROSITE" id="PS00108">
    <property type="entry name" value="PROTEIN_KINASE_ST"/>
    <property type="match status" value="1"/>
</dbReference>
<dbReference type="SMART" id="SM00220">
    <property type="entry name" value="S_TKc"/>
    <property type="match status" value="1"/>
</dbReference>
<dbReference type="Gene3D" id="2.80.10.50">
    <property type="match status" value="2"/>
</dbReference>
<keyword evidence="2" id="KW-0547">Nucleotide-binding</keyword>
<evidence type="ECO:0000313" key="10">
    <source>
        <dbReference type="EMBL" id="KAG3208896.1"/>
    </source>
</evidence>
<evidence type="ECO:0000313" key="13">
    <source>
        <dbReference type="Proteomes" id="UP000251314"/>
    </source>
</evidence>
<dbReference type="Proteomes" id="UP000736787">
    <property type="component" value="Unassembled WGS sequence"/>
</dbReference>
<dbReference type="PANTHER" id="PTHR44329:SF214">
    <property type="entry name" value="PROTEIN KINASE DOMAIN-CONTAINING PROTEIN"/>
    <property type="match status" value="1"/>
</dbReference>
<dbReference type="Proteomes" id="UP000774804">
    <property type="component" value="Unassembled WGS sequence"/>
</dbReference>
<dbReference type="Proteomes" id="UP000251314">
    <property type="component" value="Unassembled WGS sequence"/>
</dbReference>
<reference evidence="6" key="2">
    <citation type="submission" date="2018-10" db="EMBL/GenBank/DDBJ databases">
        <title>Effector identification in a new, highly contiguous assembly of the strawberry crown rot pathogen Phytophthora cactorum.</title>
        <authorList>
            <person name="Armitage A.D."/>
            <person name="Nellist C.F."/>
            <person name="Bates H."/>
            <person name="Vickerstaff R.J."/>
            <person name="Harrison R.J."/>
        </authorList>
    </citation>
    <scope>NUCLEOTIDE SEQUENCE</scope>
    <source>
        <strain evidence="6">15-7</strain>
        <strain evidence="7">4032</strain>
        <strain evidence="8">4040</strain>
        <strain evidence="9">P415</strain>
        <strain evidence="10">P421</strain>
    </source>
</reference>
<evidence type="ECO:0000313" key="11">
    <source>
        <dbReference type="EMBL" id="KAG6954696.1"/>
    </source>
</evidence>
<evidence type="ECO:0000259" key="5">
    <source>
        <dbReference type="PROSITE" id="PS50011"/>
    </source>
</evidence>
<dbReference type="Proteomes" id="UP000688947">
    <property type="component" value="Unassembled WGS sequence"/>
</dbReference>
<dbReference type="GO" id="GO:0004674">
    <property type="term" value="F:protein serine/threonine kinase activity"/>
    <property type="evidence" value="ECO:0007669"/>
    <property type="project" value="TreeGrafter"/>
</dbReference>
<dbReference type="EMBL" id="RCML01001367">
    <property type="protein sequence ID" value="KAG2963157.1"/>
    <property type="molecule type" value="Genomic_DNA"/>
</dbReference>
<dbReference type="EMBL" id="JAENGZ010000726">
    <property type="protein sequence ID" value="KAG6954696.1"/>
    <property type="molecule type" value="Genomic_DNA"/>
</dbReference>
<evidence type="ECO:0000256" key="1">
    <source>
        <dbReference type="ARBA" id="ARBA00022679"/>
    </source>
</evidence>
<dbReference type="PANTHER" id="PTHR44329">
    <property type="entry name" value="SERINE/THREONINE-PROTEIN KINASE TNNI3K-RELATED"/>
    <property type="match status" value="1"/>
</dbReference>
<evidence type="ECO:0000256" key="4">
    <source>
        <dbReference type="ARBA" id="ARBA00022840"/>
    </source>
</evidence>
<feature type="domain" description="Protein kinase" evidence="5">
    <location>
        <begin position="322"/>
        <end position="575"/>
    </location>
</feature>
<dbReference type="EMBL" id="RCMK01001129">
    <property type="protein sequence ID" value="KAG2901283.1"/>
    <property type="molecule type" value="Genomic_DNA"/>
</dbReference>
<dbReference type="Proteomes" id="UP000735874">
    <property type="component" value="Unassembled WGS sequence"/>
</dbReference>
<dbReference type="CDD" id="cd00161">
    <property type="entry name" value="beta-trefoil_Ricin-like"/>
    <property type="match status" value="1"/>
</dbReference>
<keyword evidence="13" id="KW-1185">Reference proteome</keyword>
<dbReference type="EMBL" id="RCMI01001392">
    <property type="protein sequence ID" value="KAG2885752.1"/>
    <property type="molecule type" value="Genomic_DNA"/>
</dbReference>
<dbReference type="GO" id="GO:0005524">
    <property type="term" value="F:ATP binding"/>
    <property type="evidence" value="ECO:0007669"/>
    <property type="project" value="UniProtKB-KW"/>
</dbReference>
<dbReference type="FunFam" id="3.30.200.20:FF:000180">
    <property type="entry name" value="serine/threonine-protein kinase STY46-like"/>
    <property type="match status" value="1"/>
</dbReference>
<organism evidence="12 13">
    <name type="scientific">Phytophthora cactorum</name>
    <dbReference type="NCBI Taxonomy" id="29920"/>
    <lineage>
        <taxon>Eukaryota</taxon>
        <taxon>Sar</taxon>
        <taxon>Stramenopiles</taxon>
        <taxon>Oomycota</taxon>
        <taxon>Peronosporomycetes</taxon>
        <taxon>Peronosporales</taxon>
        <taxon>Peronosporaceae</taxon>
        <taxon>Phytophthora</taxon>
    </lineage>
</organism>
<dbReference type="InterPro" id="IPR000719">
    <property type="entry name" value="Prot_kinase_dom"/>
</dbReference>
<gene>
    <name evidence="11" type="ORF">JG687_00011650</name>
    <name evidence="12" type="ORF">PC110_g4397</name>
    <name evidence="6" type="ORF">PC113_g20818</name>
    <name evidence="7" type="ORF">PC115_g20905</name>
    <name evidence="8" type="ORF">PC117_g21778</name>
    <name evidence="9" type="ORF">PC118_g21036</name>
    <name evidence="10" type="ORF">PC129_g20086</name>
</gene>
<dbReference type="Gene3D" id="3.30.200.20">
    <property type="entry name" value="Phosphorylase Kinase, domain 1"/>
    <property type="match status" value="1"/>
</dbReference>
<dbReference type="SUPFAM" id="SSF50370">
    <property type="entry name" value="Ricin B-like lectins"/>
    <property type="match status" value="2"/>
</dbReference>
<protein>
    <recommendedName>
        <fullName evidence="5">Protein kinase domain-containing protein</fullName>
    </recommendedName>
</protein>
<dbReference type="Pfam" id="PF07714">
    <property type="entry name" value="PK_Tyr_Ser-Thr"/>
    <property type="match status" value="1"/>
</dbReference>
<accession>A0A329SS79</accession>
<keyword evidence="3" id="KW-0418">Kinase</keyword>
<dbReference type="PROSITE" id="PS50011">
    <property type="entry name" value="PROTEIN_KINASE_DOM"/>
    <property type="match status" value="1"/>
</dbReference>
<evidence type="ECO:0000313" key="7">
    <source>
        <dbReference type="EMBL" id="KAG2885752.1"/>
    </source>
</evidence>
<dbReference type="EMBL" id="RCMV01001375">
    <property type="protein sequence ID" value="KAG3208896.1"/>
    <property type="molecule type" value="Genomic_DNA"/>
</dbReference>
<evidence type="ECO:0000256" key="2">
    <source>
        <dbReference type="ARBA" id="ARBA00022741"/>
    </source>
</evidence>
<dbReference type="SUPFAM" id="SSF56112">
    <property type="entry name" value="Protein kinase-like (PK-like)"/>
    <property type="match status" value="1"/>
</dbReference>
<dbReference type="Proteomes" id="UP000697107">
    <property type="component" value="Unassembled WGS sequence"/>
</dbReference>
<evidence type="ECO:0000313" key="9">
    <source>
        <dbReference type="EMBL" id="KAG2963157.1"/>
    </source>
</evidence>
<dbReference type="EMBL" id="RCMG01001253">
    <property type="protein sequence ID" value="KAG2832091.1"/>
    <property type="molecule type" value="Genomic_DNA"/>
</dbReference>
<name>A0A329SS79_9STRA</name>
<dbReference type="Gene3D" id="1.10.510.10">
    <property type="entry name" value="Transferase(Phosphotransferase) domain 1"/>
    <property type="match status" value="1"/>
</dbReference>
<keyword evidence="1" id="KW-0808">Transferase</keyword>
<keyword evidence="4" id="KW-0067">ATP-binding</keyword>
<dbReference type="InterPro" id="IPR011009">
    <property type="entry name" value="Kinase-like_dom_sf"/>
</dbReference>
<evidence type="ECO:0000313" key="6">
    <source>
        <dbReference type="EMBL" id="KAG2832091.1"/>
    </source>
</evidence>
<comment type="caution">
    <text evidence="12">The sequence shown here is derived from an EMBL/GenBank/DDBJ whole genome shotgun (WGS) entry which is preliminary data.</text>
</comment>
<dbReference type="InterPro" id="IPR035992">
    <property type="entry name" value="Ricin_B-like_lectins"/>
</dbReference>
<evidence type="ECO:0000313" key="12">
    <source>
        <dbReference type="EMBL" id="RAW39371.1"/>
    </source>
</evidence>
<evidence type="ECO:0000256" key="3">
    <source>
        <dbReference type="ARBA" id="ARBA00022777"/>
    </source>
</evidence>